<feature type="domain" description="Cadherin" evidence="3">
    <location>
        <begin position="2950"/>
        <end position="3049"/>
    </location>
</feature>
<proteinExistence type="predicted"/>
<feature type="domain" description="Cadherin" evidence="3">
    <location>
        <begin position="2754"/>
        <end position="2853"/>
    </location>
</feature>
<dbReference type="PROSITE" id="PS50268">
    <property type="entry name" value="CADHERIN_2"/>
    <property type="match status" value="42"/>
</dbReference>
<dbReference type="PANTHER" id="PTHR14139">
    <property type="entry name" value="CALSYNTENIN"/>
    <property type="match status" value="1"/>
</dbReference>
<dbReference type="InterPro" id="IPR044016">
    <property type="entry name" value="Big_13"/>
</dbReference>
<organism evidence="4 5">
    <name type="scientific">Vibrio vulnificus</name>
    <dbReference type="NCBI Taxonomy" id="672"/>
    <lineage>
        <taxon>Bacteria</taxon>
        <taxon>Pseudomonadati</taxon>
        <taxon>Pseudomonadota</taxon>
        <taxon>Gammaproteobacteria</taxon>
        <taxon>Vibrionales</taxon>
        <taxon>Vibrionaceae</taxon>
        <taxon>Vibrio</taxon>
    </lineage>
</organism>
<dbReference type="NCBIfam" id="TIGR01965">
    <property type="entry name" value="VCBS_repeat"/>
    <property type="match status" value="43"/>
</dbReference>
<dbReference type="Pfam" id="PF00353">
    <property type="entry name" value="HemolysinCabind"/>
    <property type="match status" value="4"/>
</dbReference>
<feature type="domain" description="Cadherin" evidence="3">
    <location>
        <begin position="3440"/>
        <end position="3539"/>
    </location>
</feature>
<feature type="domain" description="Cadherin" evidence="3">
    <location>
        <begin position="990"/>
        <end position="1089"/>
    </location>
</feature>
<dbReference type="InterPro" id="IPR013783">
    <property type="entry name" value="Ig-like_fold"/>
</dbReference>
<dbReference type="InterPro" id="IPR002035">
    <property type="entry name" value="VWF_A"/>
</dbReference>
<dbReference type="NCBIfam" id="TIGR03661">
    <property type="entry name" value="T1SS_VCA0849"/>
    <property type="match status" value="1"/>
</dbReference>
<feature type="domain" description="Cadherin" evidence="3">
    <location>
        <begin position="4126"/>
        <end position="4225"/>
    </location>
</feature>
<dbReference type="NCBIfam" id="NF012211">
    <property type="entry name" value="tand_rpt_95"/>
    <property type="match status" value="1"/>
</dbReference>
<dbReference type="PROSITE" id="PS50234">
    <property type="entry name" value="VWFA"/>
    <property type="match status" value="1"/>
</dbReference>
<feature type="domain" description="Cadherin" evidence="3">
    <location>
        <begin position="696"/>
        <end position="795"/>
    </location>
</feature>
<feature type="domain" description="Cadherin" evidence="3">
    <location>
        <begin position="2264"/>
        <end position="2363"/>
    </location>
</feature>
<name>A0ABX4WWK7_VIBVL</name>
<protein>
    <submittedName>
        <fullName evidence="4">Type I secretion C-terminal target domain-containing protein</fullName>
    </submittedName>
</protein>
<dbReference type="Proteomes" id="UP000054370">
    <property type="component" value="Unassembled WGS sequence"/>
</dbReference>
<dbReference type="SUPFAM" id="SSF53300">
    <property type="entry name" value="vWA-like"/>
    <property type="match status" value="1"/>
</dbReference>
<dbReference type="Gene3D" id="2.60.40.10">
    <property type="entry name" value="Immunoglobulins"/>
    <property type="match status" value="5"/>
</dbReference>
<reference evidence="4" key="1">
    <citation type="submission" date="2017-12" db="EMBL/GenBank/DDBJ databases">
        <title>FDA dAtabase for Regulatory Grade micrObial Sequences (FDA-ARGOS): Supporting development and validation of Infectious Disease Dx tests.</title>
        <authorList>
            <person name="Hoffmann M."/>
            <person name="Allard M."/>
            <person name="Evans P."/>
            <person name="Brown E."/>
            <person name="Tallon L.J."/>
            <person name="Sadzewicz L."/>
            <person name="Sengamalay N."/>
            <person name="Ott S."/>
            <person name="Godinez A."/>
            <person name="Nagaraj S."/>
            <person name="Vavikolanu K."/>
            <person name="Aluvathingal J."/>
            <person name="Nadendla S."/>
            <person name="Hobson J."/>
            <person name="Sichtig H."/>
        </authorList>
    </citation>
    <scope>NUCLEOTIDE SEQUENCE [LARGE SCALE GENOMIC DNA]</scope>
    <source>
        <strain evidence="4">FDAARGOS_118</strain>
    </source>
</reference>
<dbReference type="NCBIfam" id="NF012196">
    <property type="entry name" value="Ig_like_ice"/>
    <property type="match status" value="1"/>
</dbReference>
<feature type="domain" description="Cadherin" evidence="3">
    <location>
        <begin position="3244"/>
        <end position="3343"/>
    </location>
</feature>
<keyword evidence="5" id="KW-1185">Reference proteome</keyword>
<evidence type="ECO:0000259" key="3">
    <source>
        <dbReference type="PROSITE" id="PS50268"/>
    </source>
</evidence>
<dbReference type="SMART" id="SM00736">
    <property type="entry name" value="CADG"/>
    <property type="match status" value="42"/>
</dbReference>
<dbReference type="InterPro" id="IPR040853">
    <property type="entry name" value="RapA2_cadherin-like"/>
</dbReference>
<feature type="domain" description="Cadherin" evidence="3">
    <location>
        <begin position="3048"/>
        <end position="3147"/>
    </location>
</feature>
<feature type="domain" description="Cadherin" evidence="3">
    <location>
        <begin position="3342"/>
        <end position="3441"/>
    </location>
</feature>
<dbReference type="InterPro" id="IPR002126">
    <property type="entry name" value="Cadherin-like_dom"/>
</dbReference>
<feature type="domain" description="Cadherin" evidence="3">
    <location>
        <begin position="4616"/>
        <end position="4715"/>
    </location>
</feature>
<feature type="domain" description="Cadherin" evidence="3">
    <location>
        <begin position="3832"/>
        <end position="3931"/>
    </location>
</feature>
<dbReference type="SMART" id="SM00112">
    <property type="entry name" value="CA"/>
    <property type="match status" value="42"/>
</dbReference>
<evidence type="ECO:0000259" key="2">
    <source>
        <dbReference type="PROSITE" id="PS50234"/>
    </source>
</evidence>
<dbReference type="RefSeq" id="WP_058648565.1">
    <property type="nucleotide sequence ID" value="NZ_LOSH02000004.1"/>
</dbReference>
<feature type="domain" description="Cadherin" evidence="3">
    <location>
        <begin position="1970"/>
        <end position="2069"/>
    </location>
</feature>
<feature type="domain" description="Cadherin" evidence="3">
    <location>
        <begin position="892"/>
        <end position="991"/>
    </location>
</feature>
<keyword evidence="1" id="KW-0106">Calcium</keyword>
<dbReference type="Pfam" id="PF17803">
    <property type="entry name" value="Cadherin_4"/>
    <property type="match status" value="43"/>
</dbReference>
<dbReference type="PANTHER" id="PTHR14139:SF2">
    <property type="entry name" value="CALSYNTENIN-1"/>
    <property type="match status" value="1"/>
</dbReference>
<gene>
    <name evidence="4" type="ORF">AL548_017860</name>
</gene>
<evidence type="ECO:0000313" key="4">
    <source>
        <dbReference type="EMBL" id="PNM67956.1"/>
    </source>
</evidence>
<dbReference type="InterPro" id="IPR049826">
    <property type="entry name" value="Ig-like_ice"/>
</dbReference>
<feature type="domain" description="Cadherin" evidence="3">
    <location>
        <begin position="4028"/>
        <end position="4127"/>
    </location>
</feature>
<dbReference type="Pfam" id="PF19077">
    <property type="entry name" value="Big_13"/>
    <property type="match status" value="1"/>
</dbReference>
<feature type="domain" description="Cadherin" evidence="3">
    <location>
        <begin position="1088"/>
        <end position="1187"/>
    </location>
</feature>
<dbReference type="Pfam" id="PF18200">
    <property type="entry name" value="Big_11"/>
    <property type="match status" value="1"/>
</dbReference>
<dbReference type="Gene3D" id="2.60.40.1200">
    <property type="match status" value="1"/>
</dbReference>
<dbReference type="EMBL" id="LOSH02000004">
    <property type="protein sequence ID" value="PNM67956.1"/>
    <property type="molecule type" value="Genomic_DNA"/>
</dbReference>
<feature type="domain" description="Cadherin" evidence="3">
    <location>
        <begin position="1382"/>
        <end position="1481"/>
    </location>
</feature>
<feature type="domain" description="Cadherin" evidence="3">
    <location>
        <begin position="1774"/>
        <end position="1873"/>
    </location>
</feature>
<feature type="domain" description="Cadherin" evidence="3">
    <location>
        <begin position="4518"/>
        <end position="4617"/>
    </location>
</feature>
<dbReference type="InterPro" id="IPR001343">
    <property type="entry name" value="Hemolysn_Ca-bd"/>
</dbReference>
<dbReference type="InterPro" id="IPR010221">
    <property type="entry name" value="VCBS_dom"/>
</dbReference>
<dbReference type="PRINTS" id="PR00313">
    <property type="entry name" value="CABNDNGRPT"/>
</dbReference>
<dbReference type="SUPFAM" id="SSF51120">
    <property type="entry name" value="beta-Roll"/>
    <property type="match status" value="1"/>
</dbReference>
<feature type="domain" description="Cadherin" evidence="3">
    <location>
        <begin position="1480"/>
        <end position="1579"/>
    </location>
</feature>
<dbReference type="InterPro" id="IPR018511">
    <property type="entry name" value="Hemolysin-typ_Ca-bd_CS"/>
</dbReference>
<feature type="domain" description="Cadherin" evidence="3">
    <location>
        <begin position="2656"/>
        <end position="2755"/>
    </location>
</feature>
<feature type="domain" description="Cadherin" evidence="3">
    <location>
        <begin position="3930"/>
        <end position="4029"/>
    </location>
</feature>
<feature type="domain" description="Cadherin" evidence="3">
    <location>
        <begin position="2362"/>
        <end position="2461"/>
    </location>
</feature>
<feature type="domain" description="Cadherin" evidence="3">
    <location>
        <begin position="2852"/>
        <end position="2951"/>
    </location>
</feature>
<feature type="domain" description="Cadherin" evidence="3">
    <location>
        <begin position="1578"/>
        <end position="1677"/>
    </location>
</feature>
<dbReference type="PROSITE" id="PS00330">
    <property type="entry name" value="HEMOLYSIN_CALCIUM"/>
    <property type="match status" value="3"/>
</dbReference>
<feature type="domain" description="Cadherin" evidence="3">
    <location>
        <begin position="1872"/>
        <end position="1971"/>
    </location>
</feature>
<dbReference type="InterPro" id="IPR041339">
    <property type="entry name" value="Ig-like_bac"/>
</dbReference>
<dbReference type="InterPro" id="IPR011049">
    <property type="entry name" value="Serralysin-like_metalloprot_C"/>
</dbReference>
<feature type="domain" description="Cadherin" evidence="3">
    <location>
        <begin position="4322"/>
        <end position="4421"/>
    </location>
</feature>
<accession>A0ABX4WWK7</accession>
<dbReference type="CDD" id="cd00198">
    <property type="entry name" value="vWFA"/>
    <property type="match status" value="1"/>
</dbReference>
<dbReference type="InterPro" id="IPR036465">
    <property type="entry name" value="vWFA_dom_sf"/>
</dbReference>
<dbReference type="InterPro" id="IPR019960">
    <property type="entry name" value="T1SS_VCA0849"/>
</dbReference>
<dbReference type="SUPFAM" id="SSF49313">
    <property type="entry name" value="Cadherin-like"/>
    <property type="match status" value="42"/>
</dbReference>
<dbReference type="Pfam" id="PF13519">
    <property type="entry name" value="VWA_2"/>
    <property type="match status" value="1"/>
</dbReference>
<dbReference type="InterPro" id="IPR006644">
    <property type="entry name" value="Cadg"/>
</dbReference>
<feature type="domain" description="Cadherin" evidence="3">
    <location>
        <begin position="2460"/>
        <end position="2559"/>
    </location>
</feature>
<feature type="domain" description="Cadherin" evidence="3">
    <location>
        <begin position="2068"/>
        <end position="2167"/>
    </location>
</feature>
<feature type="domain" description="VWFA" evidence="2">
    <location>
        <begin position="5686"/>
        <end position="5896"/>
    </location>
</feature>
<feature type="domain" description="Cadherin" evidence="3">
    <location>
        <begin position="1186"/>
        <end position="1285"/>
    </location>
</feature>
<feature type="domain" description="Cadherin" evidence="3">
    <location>
        <begin position="3538"/>
        <end position="3637"/>
    </location>
</feature>
<feature type="domain" description="Cadherin" evidence="3">
    <location>
        <begin position="4420"/>
        <end position="4519"/>
    </location>
</feature>
<feature type="domain" description="Cadherin" evidence="3">
    <location>
        <begin position="1676"/>
        <end position="1775"/>
    </location>
</feature>
<feature type="domain" description="Cadherin" evidence="3">
    <location>
        <begin position="794"/>
        <end position="893"/>
    </location>
</feature>
<feature type="domain" description="Cadherin" evidence="3">
    <location>
        <begin position="1284"/>
        <end position="1383"/>
    </location>
</feature>
<sequence>MDFTAFLAGASLTAGRIVVLDLNGNIKILAPGQAIAPGELVIETLEETDVPQFRIATDAGETNITDDIQQIFAVLEEGQDPTQLGDDFATAAGETGGSSLVAGGTISRTGAESLASTDFSTQGLQALGLNEAQSLSLFDLLNDSNTTLQDIDSIAPSAPTVTLDTDSGSKADDFLTNDGSYTVTDIEDGAIVEYFVDGEWTTTEPVAVEGENTIIIRQTDEAGNSSESSTLTFTLDTTAPDAPQISLDTDSGSLVDDFLTNKGDFTVAGTEEGATVEYFVNGEWTTTAPTPVEGDNTIIVRQTDAAGNTSGSSTLTFTLDTTAPDAPQISLDIDSGSLADDFLTNKGDFTVAGTEEGATVEYFVNGEWTTTAPTPVEGDNTIIVRQTDAAGNTSGSSTLTFTLDTTAPDAPQISLDIDSGSLADDFLTNKGDFTVAGTEEGATVEYFVNGEWTTTAPTPVEGENTIIVRQTDAAGNTSGSSTLTFTLDTTAQAGTVSVGPITSDDVITETEKNQAITVTGSATGGDIKTGDIVTAIINGNEYKGSVSEDGSWELSVSGSDLAVDTAFEVTVNSTDAAGNEVTSKGESVHRLNDVPVAKDGTAETEENTVLTGNVPAAEDVDGTVESYQLVDDVAQGSLDFNADGSYTFTPGSDFDDLPAGDSREVTFTYSATDNNGGVSEPKTITITVTGTNDAPTATAATGSVTEDASITGSISAEDVDLPAGASLTFSTTSTAAGLTLNADGSYSFDASSYDSLKAGEEQVITIPVVVTDDQGATAETTLTITVTGTNDAPTATAATGSVTEDASITGSISAEDVDLPAGASLTFSTTSTAAGLTLNADGSYSFDASSYDSVKAGEEQVITIPVVVTDDQGATAETTLTITVTGTNDAPTATAATGSVTEDASITGSISAEDVDLPAGASLTFSTTSTAAGLTLNADGSYSFDASSYDSLKAGEEQVITIPVVVTDDQGATAETTLTITVTGTNDAPTATAATGSVTEDASITGSISAEDVDLPAGASLTFSTTSTAAGLTLNADGSYSFDASSYDSLKAGEEQVITIPVVVTDDQGATAETTLTITVTGTNDAPTATAATGSVTEDASITGSISAEDVDLPAGASLTFSTTSTAAGLTLNADGSYSFDASSYDSLKAGEEQVITIPVVVTDDQGATAETTLTITVTGTNDAPTATAATGSVTEDASITGSISAEDVDLPAGASLTFSTTSTAAGLTLNADGSYSFDASSYDSLKAGEEQVITIPVVVTDDQGATAETTLTITVTGTNDAPTATAATGSVTEDASITGSISAEDVDLPAGASLTFSTTSTAAGLTLNADGSYSFDASSYDSLKAGEEQVITIPVVVTDDQGATAETTLTITVTGTNDAPTATAATGSVTEDASITGSISAEDVDLPAGASLTFSTTSTAAGLTLNADGSYSFDASSYDSVKAGEEQVITIPVVVTDDQGATAETTLTITVTGTNDAPTATAATGSVTEDASITGSISAEDVDLPAGASLTFSTTSTAAGLTLNADGSYSFDASSYDSLKAGEEQVITIPVVVTDDQGATAETTLTITVTGTNDAPTATAATGSVTEDASITGSISAEDVDLPAGASLTFSTTSTAAGLTLNADGSYSFDASSYDSVKAGEEQVITIPVVVTDDQGATAETTLTITVTGTNDAPTATAATGSVTEDASITGSISAEDVDLPAGASLTFSTTSTAAGLTLNADGSYSFDASSYDSVKAGEEQVITIPVVVTDDQGATAETTLTITVTGTNDAPTATAATGSVTEDASITGSISAEDVDLPAGASLTFSTTSTAAGLTLNADGSYSFDASSYDSVKAGEEQVITIPVVVTDDQGATAETTLTITVTGTNDAPTATAATGSVTEDASITGSISAEDVDLPAGASLTFSTTSTAAGLTLNADGSYSFDASSYDSLKAGEEQVITIPVVVTDDQGATAETTLTITVTGTNDAPTATAATGSVTEDASITGSISAEDVDLPAGASLTFSTTSTAAGLTLNADGSYSFDASSYDSVKAGEEQVITIPVVVTDDQGATAETTLTITVTGTNDAPTATAATGSVTEDASITGSISAEDVDLPAGASLTFSTTSTAAGLTLNADGSYSFDASSYDSLKAGEEQVITIPVVVTDDQGATAETTLTITVTGTNDAPTATAATGSVTEDASITGSISAEDVDLPAGASLTFSTTSTAAGLTLNADGSYSFDASSYDSVKAGEEQVITIPVVVTDDQGATAETTLTITVTGTNDAPTATAATGSVTEDASITGSISAEDVDLPAGASLTFSTTSTAAGLTLNADGSYSFDASSYDSLKAGEEQVITIPVVVTDDQGATAETTLTITVTGTNDAPTATAATGSVTEDASITGSISAEDVDLPAGASLTFSTTSTAAGLTLNADGSYSFDASSYDSLKAGEEQVITIPVVVTDDQGATAETTLTITVTGTNDAPTATAATGSVTEDASITGSISAEDVDLPAGASLTFSTTSTAAGLTLNADGSYSFDASSYDSLKAGEEQVITIPVVVTDDQGATAETTLTITVTGTNDAPTATAATGSVTEDASITGSISAEDVDLPAGASLTFSTTSTAAGLTLNADGSYSFDASSYDSLKAGEEQVITIPVVVTDDQGATAETTLTITVTGTNDAPTATAATGSVTEDASITGSISAEDVDLPAGASLTFSTTSTAAGLTLNADGSYSFDASSYDSLKAGEEQVITIPVVVTDDQGATAETTLTITVTGTNDAPTATAATGSVTEDASITGSISAEDVDLPAGASLTFSTTSTAAGLTLNADGSYSFDASSYDSLKAGEEQVITIPVVVTDDQGATAETTLTITVTGTNDAPTATAATGSVTEDASITGSISAEDVDLPAGASLTFSTTSTAAGLTLNADGSYSFDASSYDSLKAGEEQVITIPVVVTDDQGATAETTLTITVTGTNDAPTATAATGSVTEDASITGSISAEDVDLPAGASLTFSTTSTAAGLTLNADGSYSFDASSYDSVKAGEEQVITIPVVVTDDQGATAETTLTITVTGTNDAPTATAATGSVTEDASITGSISAEDVDLPAGASLTFSTTSTAAGLTLNADGSYSFDASSYDSVKAGEEQVITIPVVVTDDQGATAETTLTITVTGTNDAPTATAATGSVTEDASITGSISAEDVDLPAGASLTFSTTSTAAGLTLNADGSYSFDASSYDSLKAGEEQVITIPVVVTDDQGATAETTLTITVTGTNDAPTATAATGSVTEDASITGSISAEDVDLPAGASLTFSTTSTAAGLTLNADGSYSFDASSYDSLKAGEEQVITIPVVVTDDQGATAETTLTITVTGTNDAPTATAATGSVTEDASITGSISAEDVDLPAGASLTFSTTSTAAGLTLNADGSYSFDASSYDSLKAGEEQVITIPVVVTDDQGATAETTLTITVTGTNDAPTATAATGSVTEDASITGSISAEDVDLPAGASLTFSTTSTAAGLTLNADGSYSFDASSYDSLKAGEEQVITIPVVVTDDQGATAETTLTITVTGTNDAPTATAATGSVTEDASITGSISAEDVDLPAGASLTFSTTSTAAGLTLNADGSYSFDASSYDSLKAGEEQVITIPVVVTDDQGATAETTLTITVTGTNDAPTATAATGSVTEDASITGSISAEDVDLPAGASLTFSTTSTAAGLTLNADGSYSFDASSYDSLKAGEEQVITIPVVVTDDQGATAETTLTITVTGTNDAPTATAATGSVTEDASITGSISAEDVDLPAGASLTFSTTSTAAGLTLNADGSYSFDASSYDSLKAGEEQVITIPVVVTDDQGATAETTLTITVTGTNDAPTATAATGSVTEDASITGSISAEDVDLPAGASLTFSTTSTAAGLTLNADGSYSFDASSYDSLKAGEEQVITIPVVVTDDQGATAETTLTITVTGTNDAPTATAATGSVTEDASITGSISAEDVDLPAGASLTFSTTSTAAGLTLNADGSYSFDASSYDSVKAGEEQVITIPVVVTDDQGATAETTLTITVTGTNDAPTATAATGSVTEDASITGSISAEDVDLPAGASLTFSTTSTAAGLTLNADGSYSFDASSYDSLKAGEEQVITIPVVVTDDQGATAETTLTITVTGTNDAPTATAATGSVTEDASITGSISAEDVDLPAGASLTFSTTSTAAGLTLNADGSYSFDASSYDSLKAGEEQVITIPVVVTDDQGATAETTLTITVTGTNDAPTATAATGSVTEDASITGSISAEDVDLPAGASLTFSTTSTAAGLTLNADGSYSFDASSYDSLKAGEEQVITIPVVVTDDQGATAETTLTITVTGTNDAPTATAATGSVTEDASITGSISAEDVDLPAGASLTFSTTSTAAGLTLNADGSYSFDASSYDSLKAGEEQVITIPVVVTDDQGATAETTLTITVTGTNDAPTATAATGSVTEDASITGSISAEDVDLPAGASLTFSTTSTAAGLTLNADGSYSFDASSYDSLKAGEEQVITIPVVVTDDQGATAETTLTITVTGTNDAPTATAATGSVTEDASITGSISAEDVDLPAGASLTFSTTSTAAGLTLNADGSYSFDASSYDSVKAGEEQVITIPVVVTDDQGATAETTLTITVTGTNDAPTATAATGSVTEDASITGSISAEDVDLPAGASLTFSTTSTAAGLTLNADGSYSFDASSYDSLKAGEEQVITIPVVVTDDQGATAETTLTITVTGTNDAPTATAATGSVTEDASITGSISAEDVDLPAGASLTFSTTSTAAGLTLNADGSYSFDASSYDSLKAGEEQVITIPVVVTDDQGATAETTLTITVTGTNDAPAVELANQVPISTLEDNSVFLEWSSFGISDVDSPVSSLGLEITSLPSDGLLEYLGSDGTWYSVSVGQTIDKSQFDSNAVRFTPDENESGYDGHSTDGVGDQKQDYAEIGFKPTDGLNTGEEATIAINVTPVADTPVIYTSTSGIQLPSQDFNVSTWSGVDLGSNGNGVNAQLLITTIDSLDRDDATSSTMSNVQDTASNATPKDNAVLITGLIYLEAGKSYDFVGTGDDSLAIKVGGDLVDQARWGVNYGHIPSGNPFVPTVSGFYPIEIYHHNQSGAGNFDVNVSVDGATPVNLDNQNFGIVSDVSKLDSTGLRTSELQDVNGSHVYEVFETNEGLQDTWIPLTSVTVAQQDTDGSETLVVNISGLPAGAKFTDGKSVLVSDGESSEYSVTGWDLDNIFVLPPSGSSDDFTIHIDAISSEKDSNSSAHNSTQIDVNVHENAPTIAISDRAVTQEDIKVSGNILDNDSDDDNVLSVVTVEVNNQVYGAGEVVQLAEGKLVVNSDGSYEFEPADNWSGTLPPVYYTTNTGANAILTVEVTAVADRPVVSITIGELQLVQAKPDFDTTSAGIRLEVQNGNTSFAGTEHQYVDQTPAFNNGHAGNDLMIAPDNASPQDFVGDTQAASIQQQGSDTFVGTKYNDSFYGGTGALDSETAIDTVVYQGKLSEYTLDYRGLEHSDKPYWLVKDSLSRDTSGDNSPVTDDGDHLYGIERLIFEDAIVEINNADGTYKVLHDRSLPIEIDVTLVDIDGSEALVSTVDIHGIPLGVELYIGGQLVIANDDGTYTVALPATGHIDAEIKVPYTYLGDLDFKLNVAATSVESSNSDTAIGYGSSDVSMREYVLDTGSHGDDKISGTEDNDLIVGDVQGIQIVAGQDYNIAFLLDTSGSMGHDVKTAKSELLTVFDSILASTQGVHSGKVNMLITDFSDVSNTSISIDLSSNDPRGDFIAALSQIPDQGDDGTNYEAAFKSAVDWFAGQQSGHNLTYFISDGEPTTFTNSRLYQSQFDQILLDYDVNTKELVTLADVLPEGYRNGVVTYKGQVLINSAGELYSPLTSSKIGEMSVNGNSFDFYDRGGVSNQGKHMFELLAILSAVQAIGLGSSLKESVLADYDSDGVVDTAIDVTELSNVILGDEIDLLQGGDTIDGLAGDDIIFGDLVQFDGISGQGVPAIQKYVAQQTGEELSTITARDIHDYISQNASEFDVSRTNDKIDDLKGGTGNDILFGQGGDDLLDGGLGDDYLLGGAGSDLLIGGLGNDILTGGDGADIFKWVDMETARDRVTDFNVSQGDKLDLADLFDDMSKADIDTLLADLGSGDNQGAVGNVSISVSDDASASHLTIVKGGQTLTIDFDGATAADITSSLMDNLNHLKD</sequence>
<dbReference type="InterPro" id="IPR015919">
    <property type="entry name" value="Cadherin-like_sf"/>
</dbReference>
<comment type="caution">
    <text evidence="4">The sequence shown here is derived from an EMBL/GenBank/DDBJ whole genome shotgun (WGS) entry which is preliminary data.</text>
</comment>
<evidence type="ECO:0000313" key="5">
    <source>
        <dbReference type="Proteomes" id="UP000054370"/>
    </source>
</evidence>
<feature type="domain" description="Cadherin" evidence="3">
    <location>
        <begin position="2166"/>
        <end position="2265"/>
    </location>
</feature>
<feature type="domain" description="Cadherin" evidence="3">
    <location>
        <begin position="2558"/>
        <end position="2657"/>
    </location>
</feature>
<feature type="domain" description="Cadherin" evidence="3">
    <location>
        <begin position="3636"/>
        <end position="3735"/>
    </location>
</feature>
<feature type="domain" description="Cadherin" evidence="3">
    <location>
        <begin position="4224"/>
        <end position="4323"/>
    </location>
</feature>
<feature type="domain" description="Cadherin" evidence="3">
    <location>
        <begin position="3734"/>
        <end position="3833"/>
    </location>
</feature>
<feature type="domain" description="Cadherin" evidence="3">
    <location>
        <begin position="3146"/>
        <end position="3245"/>
    </location>
</feature>
<evidence type="ECO:0000256" key="1">
    <source>
        <dbReference type="ARBA" id="ARBA00022837"/>
    </source>
</evidence>
<feature type="domain" description="Cadherin" evidence="3">
    <location>
        <begin position="4714"/>
        <end position="4813"/>
    </location>
</feature>